<evidence type="ECO:0000256" key="2">
    <source>
        <dbReference type="ARBA" id="ARBA00022529"/>
    </source>
</evidence>
<keyword evidence="5 6" id="KW-0326">Glycosidase</keyword>
<dbReference type="Gene3D" id="1.10.530.40">
    <property type="match status" value="1"/>
</dbReference>
<gene>
    <name evidence="8" type="ORF">CRM76_02070</name>
</gene>
<dbReference type="InterPro" id="IPR043688">
    <property type="entry name" value="SAR_endolysin-like"/>
</dbReference>
<reference evidence="9" key="1">
    <citation type="submission" date="2017-09" db="EMBL/GenBank/DDBJ databases">
        <title>FDA dAtabase for Regulatory Grade micrObial Sequences (FDA-ARGOS): Supporting development and validation of Infectious Disease Dx tests.</title>
        <authorList>
            <person name="Goldberg B."/>
            <person name="Campos J."/>
            <person name="Tallon L."/>
            <person name="Sadzewicz L."/>
            <person name="Ott S."/>
            <person name="Zhao X."/>
            <person name="Nagaraj S."/>
            <person name="Vavikolanu K."/>
            <person name="Aluvathingal J."/>
            <person name="Nadendla S."/>
            <person name="Geyer C."/>
            <person name="Sichtig H."/>
        </authorList>
    </citation>
    <scope>NUCLEOTIDE SEQUENCE [LARGE SCALE GENOMIC DNA]</scope>
    <source>
        <strain evidence="9">FDAARGOS_370</strain>
    </source>
</reference>
<dbReference type="GO" id="GO:0016998">
    <property type="term" value="P:cell wall macromolecule catabolic process"/>
    <property type="evidence" value="ECO:0007669"/>
    <property type="project" value="InterPro"/>
</dbReference>
<dbReference type="HAMAP" id="MF_04110">
    <property type="entry name" value="ENDOLYSIN_T4"/>
    <property type="match status" value="1"/>
</dbReference>
<comment type="similarity">
    <text evidence="6">Belongs to the glycosyl hydrolase 24 family.</text>
</comment>
<dbReference type="GO" id="GO:0009253">
    <property type="term" value="P:peptidoglycan catabolic process"/>
    <property type="evidence" value="ECO:0007669"/>
    <property type="project" value="InterPro"/>
</dbReference>
<evidence type="ECO:0000256" key="6">
    <source>
        <dbReference type="RuleBase" id="RU003788"/>
    </source>
</evidence>
<dbReference type="GO" id="GO:0042742">
    <property type="term" value="P:defense response to bacterium"/>
    <property type="evidence" value="ECO:0007669"/>
    <property type="project" value="UniProtKB-KW"/>
</dbReference>
<dbReference type="InterPro" id="IPR002196">
    <property type="entry name" value="Glyco_hydro_24"/>
</dbReference>
<name>A0A2A7U775_EDWTA</name>
<dbReference type="PANTHER" id="PTHR38107">
    <property type="match status" value="1"/>
</dbReference>
<dbReference type="InterPro" id="IPR051018">
    <property type="entry name" value="Bacteriophage_GH24"/>
</dbReference>
<keyword evidence="4 6" id="KW-0378">Hydrolase</keyword>
<keyword evidence="2 6" id="KW-0929">Antimicrobial</keyword>
<dbReference type="OrthoDB" id="8141296at2"/>
<dbReference type="InterPro" id="IPR023347">
    <property type="entry name" value="Lysozyme_dom_sf"/>
</dbReference>
<proteinExistence type="inferred from homology"/>
<feature type="chain" id="PRO_5013355224" description="Lysozyme" evidence="7">
    <location>
        <begin position="25"/>
        <end position="179"/>
    </location>
</feature>
<evidence type="ECO:0000256" key="4">
    <source>
        <dbReference type="ARBA" id="ARBA00022801"/>
    </source>
</evidence>
<evidence type="ECO:0000256" key="5">
    <source>
        <dbReference type="ARBA" id="ARBA00023295"/>
    </source>
</evidence>
<evidence type="ECO:0000256" key="1">
    <source>
        <dbReference type="ARBA" id="ARBA00000632"/>
    </source>
</evidence>
<dbReference type="EMBL" id="PDDV01000009">
    <property type="protein sequence ID" value="PEH74128.1"/>
    <property type="molecule type" value="Genomic_DNA"/>
</dbReference>
<dbReference type="RefSeq" id="WP_098142717.1">
    <property type="nucleotide sequence ID" value="NZ_PDDV01000009.1"/>
</dbReference>
<evidence type="ECO:0000256" key="3">
    <source>
        <dbReference type="ARBA" id="ARBA00022638"/>
    </source>
</evidence>
<protein>
    <recommendedName>
        <fullName evidence="6">Lysozyme</fullName>
        <ecNumber evidence="6">3.2.1.17</ecNumber>
    </recommendedName>
</protein>
<organism evidence="8 9">
    <name type="scientific">Edwardsiella tarda</name>
    <dbReference type="NCBI Taxonomy" id="636"/>
    <lineage>
        <taxon>Bacteria</taxon>
        <taxon>Pseudomonadati</taxon>
        <taxon>Pseudomonadota</taxon>
        <taxon>Gammaproteobacteria</taxon>
        <taxon>Enterobacterales</taxon>
        <taxon>Hafniaceae</taxon>
        <taxon>Edwardsiella</taxon>
    </lineage>
</organism>
<dbReference type="Proteomes" id="UP000219788">
    <property type="component" value="Unassembled WGS sequence"/>
</dbReference>
<evidence type="ECO:0000313" key="8">
    <source>
        <dbReference type="EMBL" id="PEH74128.1"/>
    </source>
</evidence>
<dbReference type="InterPro" id="IPR034690">
    <property type="entry name" value="Endolysin_T4_type"/>
</dbReference>
<dbReference type="SUPFAM" id="SSF53955">
    <property type="entry name" value="Lysozyme-like"/>
    <property type="match status" value="1"/>
</dbReference>
<sequence length="179" mass="19932">MASRAKAAALSAAMLTLIAGGASAPQLMDQFLTEKEGNRLIAYRDGSGIWSICRGVTCVDGRPVAKGMRLTEQQCQKYNAIERDKALAWVARNVHVPLTEPQKVGIASFCPYNIGPGKCFTSTFYRKLNAGDRRGACREIRRWIYDRGRDCRIRSNNCFGQVTRRDEEAALACWGLDHE</sequence>
<keyword evidence="7" id="KW-0732">Signal</keyword>
<comment type="caution">
    <text evidence="8">The sequence shown here is derived from an EMBL/GenBank/DDBJ whole genome shotgun (WGS) entry which is preliminary data.</text>
</comment>
<evidence type="ECO:0000256" key="7">
    <source>
        <dbReference type="SAM" id="SignalP"/>
    </source>
</evidence>
<dbReference type="AlphaFoldDB" id="A0A2A7U775"/>
<dbReference type="Pfam" id="PF00959">
    <property type="entry name" value="Phage_lysozyme"/>
    <property type="match status" value="1"/>
</dbReference>
<comment type="catalytic activity">
    <reaction evidence="1 6">
        <text>Hydrolysis of (1-&gt;4)-beta-linkages between N-acetylmuramic acid and N-acetyl-D-glucosamine residues in a peptidoglycan and between N-acetyl-D-glucosamine residues in chitodextrins.</text>
        <dbReference type="EC" id="3.2.1.17"/>
    </reaction>
</comment>
<dbReference type="InterPro" id="IPR023346">
    <property type="entry name" value="Lysozyme-like_dom_sf"/>
</dbReference>
<keyword evidence="3 6" id="KW-0081">Bacteriolytic enzyme</keyword>
<feature type="signal peptide" evidence="7">
    <location>
        <begin position="1"/>
        <end position="24"/>
    </location>
</feature>
<dbReference type="PANTHER" id="PTHR38107:SF3">
    <property type="entry name" value="LYSOZYME RRRD-RELATED"/>
    <property type="match status" value="1"/>
</dbReference>
<dbReference type="SMR" id="A0A2A7U775"/>
<dbReference type="GO" id="GO:0003796">
    <property type="term" value="F:lysozyme activity"/>
    <property type="evidence" value="ECO:0007669"/>
    <property type="project" value="UniProtKB-EC"/>
</dbReference>
<evidence type="ECO:0000313" key="9">
    <source>
        <dbReference type="Proteomes" id="UP000219788"/>
    </source>
</evidence>
<accession>A0A2A7U775</accession>
<dbReference type="HAMAP" id="MF_04136">
    <property type="entry name" value="SAR_ENDOLYSIN"/>
    <property type="match status" value="1"/>
</dbReference>
<dbReference type="CDD" id="cd16900">
    <property type="entry name" value="endolysin_R21-like"/>
    <property type="match status" value="1"/>
</dbReference>
<dbReference type="GO" id="GO:0031640">
    <property type="term" value="P:killing of cells of another organism"/>
    <property type="evidence" value="ECO:0007669"/>
    <property type="project" value="UniProtKB-KW"/>
</dbReference>
<dbReference type="EC" id="3.2.1.17" evidence="6"/>